<dbReference type="InterPro" id="IPR000396">
    <property type="entry name" value="Pdiesterase2"/>
</dbReference>
<protein>
    <submittedName>
        <fullName evidence="2">3',5'-cyclic-nucleotide phosphodiesterase</fullName>
    </submittedName>
</protein>
<dbReference type="Proteomes" id="UP001360560">
    <property type="component" value="Unassembled WGS sequence"/>
</dbReference>
<organism evidence="2 3">
    <name type="scientific">Saccharomycopsis crataegensis</name>
    <dbReference type="NCBI Taxonomy" id="43959"/>
    <lineage>
        <taxon>Eukaryota</taxon>
        <taxon>Fungi</taxon>
        <taxon>Dikarya</taxon>
        <taxon>Ascomycota</taxon>
        <taxon>Saccharomycotina</taxon>
        <taxon>Saccharomycetes</taxon>
        <taxon>Saccharomycopsidaceae</taxon>
        <taxon>Saccharomycopsis</taxon>
    </lineage>
</organism>
<evidence type="ECO:0000313" key="3">
    <source>
        <dbReference type="Proteomes" id="UP001360560"/>
    </source>
</evidence>
<feature type="region of interest" description="Disordered" evidence="1">
    <location>
        <begin position="346"/>
        <end position="370"/>
    </location>
</feature>
<gene>
    <name evidence="2" type="ORF">DASC09_009430</name>
</gene>
<dbReference type="Gene3D" id="3.60.15.10">
    <property type="entry name" value="Ribonuclease Z/Hydroxyacylglutathione hydrolase-like"/>
    <property type="match status" value="1"/>
</dbReference>
<dbReference type="CDD" id="cd07735">
    <property type="entry name" value="class_II_PDE_MBL-fold"/>
    <property type="match status" value="1"/>
</dbReference>
<accession>A0AAV5QFL0</accession>
<comment type="caution">
    <text evidence="2">The sequence shown here is derived from an EMBL/GenBank/DDBJ whole genome shotgun (WGS) entry which is preliminary data.</text>
</comment>
<dbReference type="PANTHER" id="PTHR28283">
    <property type="entry name" value="3',5'-CYCLIC-NUCLEOTIDE PHOSPHODIESTERASE 1"/>
    <property type="match status" value="1"/>
</dbReference>
<dbReference type="PRINTS" id="PR00388">
    <property type="entry name" value="PDIESTERASE2"/>
</dbReference>
<dbReference type="GO" id="GO:0006198">
    <property type="term" value="P:cAMP catabolic process"/>
    <property type="evidence" value="ECO:0007669"/>
    <property type="project" value="InterPro"/>
</dbReference>
<dbReference type="GO" id="GO:0047555">
    <property type="term" value="F:3',5'-cyclic-GMP phosphodiesterase activity"/>
    <property type="evidence" value="ECO:0007669"/>
    <property type="project" value="TreeGrafter"/>
</dbReference>
<proteinExistence type="predicted"/>
<dbReference type="PANTHER" id="PTHR28283:SF1">
    <property type="entry name" value="3',5'-CYCLIC-NUCLEOTIDE PHOSPHODIESTERASE 1"/>
    <property type="match status" value="1"/>
</dbReference>
<dbReference type="GO" id="GO:1902660">
    <property type="term" value="P:negative regulation of glucose mediated signaling pathway"/>
    <property type="evidence" value="ECO:0007669"/>
    <property type="project" value="TreeGrafter"/>
</dbReference>
<dbReference type="RefSeq" id="XP_064850618.1">
    <property type="nucleotide sequence ID" value="XM_064994546.1"/>
</dbReference>
<dbReference type="GeneID" id="90071597"/>
<name>A0AAV5QFL0_9ASCO</name>
<sequence length="628" mass="69093">MFMSSKTPPSLTSSPTVSSIFSSPSPNQFFSTSSNTSSSGCFHLTVLGSSGGPIDGKTCAYMIKTDEYPLEQIISKKLDDQIICVDAGCGLSKINEIILQENRWVFDKPCETSPAAPSPSSQPSTSQSHRSQYKSSIGFKCMFRNFSKSINPNTSASADSIAKNDKYNNRHLSKDIQTMIEKSYSYLPPLRSYPDSLGFSQYSCCPITLFNLDCSVLKKSSYQLASELQSLIPHYLITHPHLDHISALVLNSPGFDCASGPRKVYGSKFTIDALKKHVFNGIVWPNLACSTNGGFLKFITLPNFQMEKDSRVVDSKHNYYYRNIHGSNGEDDVNGSEITIIEDSHGLLPEKPPQTTTTNNNNHHCHHHHDDNVDSYPGKFLVTPELHHATVPINHLSTTPVTQLNQNFSVLPFTTYHGIVSDGAHLQGCDTPYYSTSYLIKSHWLDQYILVFGDLESSGNNKAIWQSVAPLIAQGRLKTIVVECSMENVDANTPLFGHMTPQHLGNELGCLANYVTKSLELSGSSASQSPGASLTNHCGDCQYSKPSKSEIIKTSKSFCTTQKVSLDANSCESRKPLEGLKVLISHVKETNTGKDPRRRVLEQLLVVEKEMGLGCGFTIVMPGITYVV</sequence>
<evidence type="ECO:0000313" key="2">
    <source>
        <dbReference type="EMBL" id="GMM33618.1"/>
    </source>
</evidence>
<dbReference type="InterPro" id="IPR036866">
    <property type="entry name" value="RibonucZ/Hydroxyglut_hydro"/>
</dbReference>
<keyword evidence="3" id="KW-1185">Reference proteome</keyword>
<dbReference type="Pfam" id="PF02112">
    <property type="entry name" value="PDEase_II"/>
    <property type="match status" value="3"/>
</dbReference>
<dbReference type="EMBL" id="BTFZ01000002">
    <property type="protein sequence ID" value="GMM33618.1"/>
    <property type="molecule type" value="Genomic_DNA"/>
</dbReference>
<reference evidence="2 3" key="1">
    <citation type="journal article" date="2023" name="Elife">
        <title>Identification of key yeast species and microbe-microbe interactions impacting larval growth of Drosophila in the wild.</title>
        <authorList>
            <person name="Mure A."/>
            <person name="Sugiura Y."/>
            <person name="Maeda R."/>
            <person name="Honda K."/>
            <person name="Sakurai N."/>
            <person name="Takahashi Y."/>
            <person name="Watada M."/>
            <person name="Katoh T."/>
            <person name="Gotoh A."/>
            <person name="Gotoh Y."/>
            <person name="Taniguchi I."/>
            <person name="Nakamura K."/>
            <person name="Hayashi T."/>
            <person name="Katayama T."/>
            <person name="Uemura T."/>
            <person name="Hattori Y."/>
        </authorList>
    </citation>
    <scope>NUCLEOTIDE SEQUENCE [LARGE SCALE GENOMIC DNA]</scope>
    <source>
        <strain evidence="2 3">SC-9</strain>
    </source>
</reference>
<evidence type="ECO:0000256" key="1">
    <source>
        <dbReference type="SAM" id="MobiDB-lite"/>
    </source>
</evidence>
<dbReference type="SUPFAM" id="SSF56281">
    <property type="entry name" value="Metallo-hydrolase/oxidoreductase"/>
    <property type="match status" value="1"/>
</dbReference>
<dbReference type="GO" id="GO:0004115">
    <property type="term" value="F:3',5'-cyclic-AMP phosphodiesterase activity"/>
    <property type="evidence" value="ECO:0007669"/>
    <property type="project" value="InterPro"/>
</dbReference>
<dbReference type="AlphaFoldDB" id="A0AAV5QFL0"/>